<proteinExistence type="predicted"/>
<sequence length="139" mass="16139">MKIEKFSGTDPQLYKLVAPLVMSPGILRQNNNYPFKTSIHHIWFVTTENNTVQGFIPVEIKAHNVTIDNYYISGDNAKLLSQMIDKVVTTFGEDYPIYSVTHTRHVNIFQEKGFSPVKEWKLYVKMEWKGDENNPKECI</sequence>
<organism evidence="1 2">
    <name type="scientific">Coprobacter fastidiosus</name>
    <dbReference type="NCBI Taxonomy" id="1099853"/>
    <lineage>
        <taxon>Bacteria</taxon>
        <taxon>Pseudomonadati</taxon>
        <taxon>Bacteroidota</taxon>
        <taxon>Bacteroidia</taxon>
        <taxon>Bacteroidales</taxon>
        <taxon>Barnesiellaceae</taxon>
        <taxon>Coprobacter</taxon>
    </lineage>
</organism>
<evidence type="ECO:0000313" key="1">
    <source>
        <dbReference type="EMBL" id="HBJ08125.1"/>
    </source>
</evidence>
<protein>
    <recommendedName>
        <fullName evidence="3">N-acetyltransferase</fullName>
    </recommendedName>
</protein>
<gene>
    <name evidence="1" type="ORF">DDY73_03895</name>
</gene>
<name>A0A316QZ93_9BACT</name>
<accession>A0A316QZ93</accession>
<dbReference type="Proteomes" id="UP000262954">
    <property type="component" value="Unassembled WGS sequence"/>
</dbReference>
<comment type="caution">
    <text evidence="1">The sequence shown here is derived from an EMBL/GenBank/DDBJ whole genome shotgun (WGS) entry which is preliminary data.</text>
</comment>
<reference evidence="1 2" key="1">
    <citation type="journal article" date="2018" name="Nat. Biotechnol.">
        <title>A standardized bacterial taxonomy based on genome phylogeny substantially revises the tree of life.</title>
        <authorList>
            <person name="Parks D.H."/>
            <person name="Chuvochina M."/>
            <person name="Waite D.W."/>
            <person name="Rinke C."/>
            <person name="Skarshewski A."/>
            <person name="Chaumeil P.A."/>
            <person name="Hugenholtz P."/>
        </authorList>
    </citation>
    <scope>NUCLEOTIDE SEQUENCE [LARGE SCALE GENOMIC DNA]</scope>
    <source>
        <strain evidence="1">UBA11482</strain>
    </source>
</reference>
<evidence type="ECO:0008006" key="3">
    <source>
        <dbReference type="Google" id="ProtNLM"/>
    </source>
</evidence>
<dbReference type="GeneID" id="92928416"/>
<evidence type="ECO:0000313" key="2">
    <source>
        <dbReference type="Proteomes" id="UP000262954"/>
    </source>
</evidence>
<dbReference type="EMBL" id="DNWC01000052">
    <property type="protein sequence ID" value="HBJ08125.1"/>
    <property type="molecule type" value="Genomic_DNA"/>
</dbReference>
<dbReference type="RefSeq" id="WP_022390319.1">
    <property type="nucleotide sequence ID" value="NZ_AP028032.1"/>
</dbReference>
<dbReference type="AlphaFoldDB" id="A0A316QZ93"/>